<dbReference type="NCBIfam" id="TIGR01241">
    <property type="entry name" value="FtsH_fam"/>
    <property type="match status" value="1"/>
</dbReference>
<dbReference type="GO" id="GO:0006508">
    <property type="term" value="P:proteolysis"/>
    <property type="evidence" value="ECO:0007669"/>
    <property type="project" value="UniProtKB-KW"/>
</dbReference>
<name>A0A0R1MME6_9LACO</name>
<reference evidence="18 19" key="1">
    <citation type="journal article" date="2015" name="Genome Announc.">
        <title>Expanding the biotechnology potential of lactobacilli through comparative genomics of 213 strains and associated genera.</title>
        <authorList>
            <person name="Sun Z."/>
            <person name="Harris H.M."/>
            <person name="McCann A."/>
            <person name="Guo C."/>
            <person name="Argimon S."/>
            <person name="Zhang W."/>
            <person name="Yang X."/>
            <person name="Jeffery I.B."/>
            <person name="Cooney J.C."/>
            <person name="Kagawa T.F."/>
            <person name="Liu W."/>
            <person name="Song Y."/>
            <person name="Salvetti E."/>
            <person name="Wrobel A."/>
            <person name="Rasinkangas P."/>
            <person name="Parkhill J."/>
            <person name="Rea M.C."/>
            <person name="O'Sullivan O."/>
            <person name="Ritari J."/>
            <person name="Douillard F.P."/>
            <person name="Paul Ross R."/>
            <person name="Yang R."/>
            <person name="Briner A.E."/>
            <person name="Felis G.E."/>
            <person name="de Vos W.M."/>
            <person name="Barrangou R."/>
            <person name="Klaenhammer T.R."/>
            <person name="Caufield P.W."/>
            <person name="Cui Y."/>
            <person name="Zhang H."/>
            <person name="O'Toole P.W."/>
        </authorList>
    </citation>
    <scope>NUCLEOTIDE SEQUENCE [LARGE SCALE GENOMIC DNA]</scope>
    <source>
        <strain evidence="18 19">DSM 12744</strain>
    </source>
</reference>
<feature type="compositionally biased region" description="Basic and acidic residues" evidence="16">
    <location>
        <begin position="732"/>
        <end position="742"/>
    </location>
</feature>
<dbReference type="InterPro" id="IPR000642">
    <property type="entry name" value="Peptidase_M41"/>
</dbReference>
<evidence type="ECO:0000259" key="17">
    <source>
        <dbReference type="SMART" id="SM00382"/>
    </source>
</evidence>
<comment type="subunit">
    <text evidence="14">Homohexamer.</text>
</comment>
<dbReference type="EMBL" id="AZEC01000019">
    <property type="protein sequence ID" value="KRL08817.1"/>
    <property type="molecule type" value="Genomic_DNA"/>
</dbReference>
<sequence>MKNRRNGLFRSTLLYFFVFVVLIALVSTVFNQNGNSGGTQDIKSSTFITELQDKKIKDFNIQPSGSVYKVSGTYREAQTVTNKNTGGFGLFQNGGSTTTSVTHFTSTVLPNDATLNQIRLTAKNADVDYSTSAESQSGFWLQMLFYLVPTILVVLFFWFMMNSANQGGGGNGRVMSFGKSKAKPEDPKKNKVRFSDVAGAEEEKQELVEVVEFLKDPRKYSALGAHIPHGVLLEGPPGTGKTLLARAVAGEAGVPFFSISGSDFVEMFVGVGASRVRDLFENAKKAAPSIIFIDEIDAVGRQRGAGLGGGHDEREQTLNQLLVEMDGFTGNEGVIVIAATNRADVLDPALLRPGRFDRKVLVGRPDVKGREAILRVHAKNKPLAPDVDLKVVAQQTPGFVGADLENLLNEAALVAARRNKTQIDSSDIDEATDRVIAGPAKHDRVISPKERNMVAYHEAGHAIIGLVLNDSRTVRKVTIVPRGQAGGYAIMLPKDDQFLLTKKELNEQIVGMMGGRTAEEIIFGTQSTGASNDFEQATQIARGMVTKYGMTERLGTVTLESDSQPFVGAEYGQAPIYSQATAAAIDDEIRQIIDAAHKQAYDIIQSHREQHKAIAEALLKYETLNEKQILSLFNTGKMPSDESDEYPSEKSGTFEEAKKALEERDHEKAEHEGAEHQEQSADTTTTTPSSTAVENKPIEGTQGSEGDQGWHSAGEAPHDASQSEQSGSATNSDDHKPEDSNA</sequence>
<evidence type="ECO:0000256" key="13">
    <source>
        <dbReference type="ARBA" id="ARBA00061570"/>
    </source>
</evidence>
<evidence type="ECO:0000256" key="12">
    <source>
        <dbReference type="ARBA" id="ARBA00023136"/>
    </source>
</evidence>
<protein>
    <recommendedName>
        <fullName evidence="14">ATP-dependent zinc metalloprotease FtsH</fullName>
        <ecNumber evidence="14">3.4.24.-</ecNumber>
    </recommendedName>
</protein>
<gene>
    <name evidence="14" type="primary">ftsH</name>
    <name evidence="18" type="ORF">FD09_GL001192</name>
</gene>
<dbReference type="GO" id="GO:0016887">
    <property type="term" value="F:ATP hydrolysis activity"/>
    <property type="evidence" value="ECO:0007669"/>
    <property type="project" value="UniProtKB-UniRule"/>
</dbReference>
<dbReference type="GO" id="GO:0004176">
    <property type="term" value="F:ATP-dependent peptidase activity"/>
    <property type="evidence" value="ECO:0007669"/>
    <property type="project" value="InterPro"/>
</dbReference>
<dbReference type="SUPFAM" id="SSF52540">
    <property type="entry name" value="P-loop containing nucleoside triphosphate hydrolases"/>
    <property type="match status" value="1"/>
</dbReference>
<comment type="subcellular location">
    <subcellularLocation>
        <location evidence="14">Cell membrane</location>
        <topology evidence="14">Multi-pass membrane protein</topology>
        <orientation evidence="14">Cytoplasmic side</orientation>
    </subcellularLocation>
    <subcellularLocation>
        <location evidence="1">Membrane</location>
    </subcellularLocation>
</comment>
<comment type="similarity">
    <text evidence="2 14">In the C-terminal section; belongs to the peptidase M41 family.</text>
</comment>
<dbReference type="Gene3D" id="1.10.8.60">
    <property type="match status" value="1"/>
</dbReference>
<dbReference type="HAMAP" id="MF_01458">
    <property type="entry name" value="FtsH"/>
    <property type="match status" value="1"/>
</dbReference>
<dbReference type="GO" id="GO:0008270">
    <property type="term" value="F:zinc ion binding"/>
    <property type="evidence" value="ECO:0007669"/>
    <property type="project" value="UniProtKB-UniRule"/>
</dbReference>
<dbReference type="PATRIC" id="fig|1423792.3.peg.1212"/>
<dbReference type="Pfam" id="PF17862">
    <property type="entry name" value="AAA_lid_3"/>
    <property type="match status" value="1"/>
</dbReference>
<comment type="similarity">
    <text evidence="13 14">In the central section; belongs to the AAA ATPase family.</text>
</comment>
<dbReference type="InterPro" id="IPR037219">
    <property type="entry name" value="Peptidase_M41-like"/>
</dbReference>
<dbReference type="InterPro" id="IPR003593">
    <property type="entry name" value="AAA+_ATPase"/>
</dbReference>
<comment type="function">
    <text evidence="14">Acts as a processive, ATP-dependent zinc metallopeptidase for both cytoplasmic and membrane proteins. Plays a role in the quality control of integral membrane proteins.</text>
</comment>
<keyword evidence="12 14" id="KW-0472">Membrane</keyword>
<keyword evidence="8 14" id="KW-0862">Zinc</keyword>
<dbReference type="InterPro" id="IPR003959">
    <property type="entry name" value="ATPase_AAA_core"/>
</dbReference>
<feature type="compositionally biased region" description="Basic and acidic residues" evidence="16">
    <location>
        <begin position="652"/>
        <end position="679"/>
    </location>
</feature>
<dbReference type="CDD" id="cd19501">
    <property type="entry name" value="RecA-like_FtsH"/>
    <property type="match status" value="1"/>
</dbReference>
<evidence type="ECO:0000256" key="7">
    <source>
        <dbReference type="ARBA" id="ARBA00022801"/>
    </source>
</evidence>
<dbReference type="GO" id="GO:0005886">
    <property type="term" value="C:plasma membrane"/>
    <property type="evidence" value="ECO:0007669"/>
    <property type="project" value="UniProtKB-SubCell"/>
</dbReference>
<dbReference type="Gene3D" id="1.20.58.760">
    <property type="entry name" value="Peptidase M41"/>
    <property type="match status" value="1"/>
</dbReference>
<feature type="transmembrane region" description="Helical" evidence="14">
    <location>
        <begin position="12"/>
        <end position="30"/>
    </location>
</feature>
<dbReference type="AlphaFoldDB" id="A0A0R1MME6"/>
<evidence type="ECO:0000256" key="11">
    <source>
        <dbReference type="ARBA" id="ARBA00023049"/>
    </source>
</evidence>
<dbReference type="Proteomes" id="UP000051330">
    <property type="component" value="Unassembled WGS sequence"/>
</dbReference>
<evidence type="ECO:0000256" key="8">
    <source>
        <dbReference type="ARBA" id="ARBA00022833"/>
    </source>
</evidence>
<dbReference type="SMART" id="SM00382">
    <property type="entry name" value="AAA"/>
    <property type="match status" value="1"/>
</dbReference>
<evidence type="ECO:0000256" key="9">
    <source>
        <dbReference type="ARBA" id="ARBA00022840"/>
    </source>
</evidence>
<feature type="binding site" evidence="14">
    <location>
        <begin position="235"/>
        <end position="242"/>
    </location>
    <ligand>
        <name>ATP</name>
        <dbReference type="ChEBI" id="CHEBI:30616"/>
    </ligand>
</feature>
<evidence type="ECO:0000256" key="6">
    <source>
        <dbReference type="ARBA" id="ARBA00022741"/>
    </source>
</evidence>
<dbReference type="InterPro" id="IPR011546">
    <property type="entry name" value="Pept_M41_FtsH_extracell"/>
</dbReference>
<feature type="binding site" evidence="14">
    <location>
        <position position="461"/>
    </location>
    <ligand>
        <name>Zn(2+)</name>
        <dbReference type="ChEBI" id="CHEBI:29105"/>
        <note>catalytic</note>
    </ligand>
</feature>
<keyword evidence="19" id="KW-1185">Reference proteome</keyword>
<keyword evidence="3 14" id="KW-0645">Protease</keyword>
<dbReference type="EC" id="3.4.24.-" evidence="14"/>
<evidence type="ECO:0000256" key="2">
    <source>
        <dbReference type="ARBA" id="ARBA00010044"/>
    </source>
</evidence>
<comment type="caution">
    <text evidence="18">The sequence shown here is derived from an EMBL/GenBank/DDBJ whole genome shotgun (WGS) entry which is preliminary data.</text>
</comment>
<accession>A0A0R1MME6</accession>
<feature type="domain" description="AAA+ ATPase" evidence="17">
    <location>
        <begin position="227"/>
        <end position="366"/>
    </location>
</feature>
<feature type="active site" evidence="14">
    <location>
        <position position="458"/>
    </location>
</feature>
<dbReference type="InterPro" id="IPR003960">
    <property type="entry name" value="ATPase_AAA_CS"/>
</dbReference>
<evidence type="ECO:0000256" key="16">
    <source>
        <dbReference type="SAM" id="MobiDB-lite"/>
    </source>
</evidence>
<dbReference type="FunFam" id="1.10.8.60:FF:000001">
    <property type="entry name" value="ATP-dependent zinc metalloprotease FtsH"/>
    <property type="match status" value="1"/>
</dbReference>
<feature type="region of interest" description="Disordered" evidence="16">
    <location>
        <begin position="635"/>
        <end position="742"/>
    </location>
</feature>
<dbReference type="FunFam" id="1.20.58.760:FF:000001">
    <property type="entry name" value="ATP-dependent zinc metalloprotease FtsH"/>
    <property type="match status" value="1"/>
</dbReference>
<keyword evidence="5 14" id="KW-0479">Metal-binding</keyword>
<evidence type="ECO:0000256" key="3">
    <source>
        <dbReference type="ARBA" id="ARBA00022670"/>
    </source>
</evidence>
<feature type="binding site" evidence="14">
    <location>
        <position position="533"/>
    </location>
    <ligand>
        <name>Zn(2+)</name>
        <dbReference type="ChEBI" id="CHEBI:29105"/>
        <note>catalytic</note>
    </ligand>
</feature>
<dbReference type="Gene3D" id="3.40.50.300">
    <property type="entry name" value="P-loop containing nucleotide triphosphate hydrolases"/>
    <property type="match status" value="1"/>
</dbReference>
<keyword evidence="7 14" id="KW-0378">Hydrolase</keyword>
<dbReference type="OrthoDB" id="9809379at2"/>
<dbReference type="InterPro" id="IPR005936">
    <property type="entry name" value="FtsH"/>
</dbReference>
<proteinExistence type="inferred from homology"/>
<keyword evidence="11 14" id="KW-0482">Metalloprotease</keyword>
<dbReference type="STRING" id="1423792.FD09_GL001192"/>
<dbReference type="GO" id="GO:0005524">
    <property type="term" value="F:ATP binding"/>
    <property type="evidence" value="ECO:0007669"/>
    <property type="project" value="UniProtKB-UniRule"/>
</dbReference>
<dbReference type="InterPro" id="IPR041569">
    <property type="entry name" value="AAA_lid_3"/>
</dbReference>
<comment type="similarity">
    <text evidence="15">Belongs to the AAA ATPase family.</text>
</comment>
<dbReference type="GO" id="GO:0030163">
    <property type="term" value="P:protein catabolic process"/>
    <property type="evidence" value="ECO:0007669"/>
    <property type="project" value="UniProtKB-UniRule"/>
</dbReference>
<evidence type="ECO:0000256" key="1">
    <source>
        <dbReference type="ARBA" id="ARBA00004370"/>
    </source>
</evidence>
<dbReference type="PROSITE" id="PS00674">
    <property type="entry name" value="AAA"/>
    <property type="match status" value="1"/>
</dbReference>
<dbReference type="RefSeq" id="WP_083487973.1">
    <property type="nucleotide sequence ID" value="NZ_AZEC01000019.1"/>
</dbReference>
<dbReference type="Pfam" id="PF06480">
    <property type="entry name" value="FtsH_ext"/>
    <property type="match status" value="1"/>
</dbReference>
<feature type="binding site" evidence="14">
    <location>
        <position position="457"/>
    </location>
    <ligand>
        <name>Zn(2+)</name>
        <dbReference type="ChEBI" id="CHEBI:29105"/>
        <note>catalytic</note>
    </ligand>
</feature>
<keyword evidence="10 14" id="KW-1133">Transmembrane helix</keyword>
<dbReference type="PANTHER" id="PTHR23076:SF113">
    <property type="entry name" value="ATP-DEPENDENT ZINC METALLOPROTEASE FTSH 1, CHLOROPLASTIC-RELATED"/>
    <property type="match status" value="1"/>
</dbReference>
<dbReference type="SUPFAM" id="SSF140990">
    <property type="entry name" value="FtsH protease domain-like"/>
    <property type="match status" value="1"/>
</dbReference>
<evidence type="ECO:0000256" key="14">
    <source>
        <dbReference type="HAMAP-Rule" id="MF_01458"/>
    </source>
</evidence>
<evidence type="ECO:0000256" key="4">
    <source>
        <dbReference type="ARBA" id="ARBA00022692"/>
    </source>
</evidence>
<evidence type="ECO:0000313" key="19">
    <source>
        <dbReference type="Proteomes" id="UP000051330"/>
    </source>
</evidence>
<feature type="transmembrane region" description="Helical" evidence="14">
    <location>
        <begin position="139"/>
        <end position="159"/>
    </location>
</feature>
<evidence type="ECO:0000256" key="15">
    <source>
        <dbReference type="RuleBase" id="RU003651"/>
    </source>
</evidence>
<evidence type="ECO:0000313" key="18">
    <source>
        <dbReference type="EMBL" id="KRL08817.1"/>
    </source>
</evidence>
<keyword evidence="14" id="KW-1003">Cell membrane</keyword>
<keyword evidence="4 14" id="KW-0812">Transmembrane</keyword>
<dbReference type="Pfam" id="PF01434">
    <property type="entry name" value="Peptidase_M41"/>
    <property type="match status" value="1"/>
</dbReference>
<evidence type="ECO:0000256" key="5">
    <source>
        <dbReference type="ARBA" id="ARBA00022723"/>
    </source>
</evidence>
<dbReference type="Pfam" id="PF00004">
    <property type="entry name" value="AAA"/>
    <property type="match status" value="1"/>
</dbReference>
<feature type="compositionally biased region" description="Polar residues" evidence="16">
    <location>
        <begin position="720"/>
        <end position="731"/>
    </location>
</feature>
<dbReference type="FunFam" id="3.40.50.300:FF:000001">
    <property type="entry name" value="ATP-dependent zinc metalloprotease FtsH"/>
    <property type="match status" value="1"/>
</dbReference>
<dbReference type="InterPro" id="IPR027417">
    <property type="entry name" value="P-loop_NTPase"/>
</dbReference>
<keyword evidence="6 14" id="KW-0547">Nucleotide-binding</keyword>
<keyword evidence="9 14" id="KW-0067">ATP-binding</keyword>
<evidence type="ECO:0000256" key="10">
    <source>
        <dbReference type="ARBA" id="ARBA00022989"/>
    </source>
</evidence>
<dbReference type="PANTHER" id="PTHR23076">
    <property type="entry name" value="METALLOPROTEASE M41 FTSH"/>
    <property type="match status" value="1"/>
</dbReference>
<comment type="cofactor">
    <cofactor evidence="14">
        <name>Zn(2+)</name>
        <dbReference type="ChEBI" id="CHEBI:29105"/>
    </cofactor>
    <text evidence="14">Binds 1 zinc ion per subunit.</text>
</comment>
<organism evidence="18 19">
    <name type="scientific">Schleiferilactobacillus perolens DSM 12744</name>
    <dbReference type="NCBI Taxonomy" id="1423792"/>
    <lineage>
        <taxon>Bacteria</taxon>
        <taxon>Bacillati</taxon>
        <taxon>Bacillota</taxon>
        <taxon>Bacilli</taxon>
        <taxon>Lactobacillales</taxon>
        <taxon>Lactobacillaceae</taxon>
        <taxon>Schleiferilactobacillus</taxon>
    </lineage>
</organism>
<dbReference type="GO" id="GO:0004222">
    <property type="term" value="F:metalloendopeptidase activity"/>
    <property type="evidence" value="ECO:0007669"/>
    <property type="project" value="InterPro"/>
</dbReference>